<evidence type="ECO:0000313" key="3">
    <source>
        <dbReference type="EMBL" id="GLC26709.1"/>
    </source>
</evidence>
<gene>
    <name evidence="3" type="ORF">rosag_32220</name>
</gene>
<dbReference type="Proteomes" id="UP001161325">
    <property type="component" value="Unassembled WGS sequence"/>
</dbReference>
<reference evidence="3" key="1">
    <citation type="submission" date="2022-08" db="EMBL/GenBank/DDBJ databases">
        <title>Draft genome sequencing of Roseisolibacter agri AW1220.</title>
        <authorList>
            <person name="Tobiishi Y."/>
            <person name="Tonouchi A."/>
        </authorList>
    </citation>
    <scope>NUCLEOTIDE SEQUENCE</scope>
    <source>
        <strain evidence="3">AW1220</strain>
    </source>
</reference>
<dbReference type="AlphaFoldDB" id="A0AA37Q5I4"/>
<feature type="transmembrane region" description="Helical" evidence="1">
    <location>
        <begin position="82"/>
        <end position="105"/>
    </location>
</feature>
<accession>A0AA37Q5I4</accession>
<protein>
    <recommendedName>
        <fullName evidence="2">VTT domain-containing protein</fullName>
    </recommendedName>
</protein>
<keyword evidence="1" id="KW-0812">Transmembrane</keyword>
<dbReference type="GO" id="GO:0005886">
    <property type="term" value="C:plasma membrane"/>
    <property type="evidence" value="ECO:0007669"/>
    <property type="project" value="TreeGrafter"/>
</dbReference>
<keyword evidence="1" id="KW-0472">Membrane</keyword>
<dbReference type="EMBL" id="BRXS01000005">
    <property type="protein sequence ID" value="GLC26709.1"/>
    <property type="molecule type" value="Genomic_DNA"/>
</dbReference>
<keyword evidence="1" id="KW-1133">Transmembrane helix</keyword>
<proteinExistence type="predicted"/>
<dbReference type="PANTHER" id="PTHR42709:SF11">
    <property type="entry name" value="DEDA FAMILY PROTEIN"/>
    <property type="match status" value="1"/>
</dbReference>
<feature type="domain" description="VTT" evidence="2">
    <location>
        <begin position="82"/>
        <end position="183"/>
    </location>
</feature>
<organism evidence="3 4">
    <name type="scientific">Roseisolibacter agri</name>
    <dbReference type="NCBI Taxonomy" id="2014610"/>
    <lineage>
        <taxon>Bacteria</taxon>
        <taxon>Pseudomonadati</taxon>
        <taxon>Gemmatimonadota</taxon>
        <taxon>Gemmatimonadia</taxon>
        <taxon>Gemmatimonadales</taxon>
        <taxon>Gemmatimonadaceae</taxon>
        <taxon>Roseisolibacter</taxon>
    </lineage>
</organism>
<evidence type="ECO:0000256" key="1">
    <source>
        <dbReference type="SAM" id="Phobius"/>
    </source>
</evidence>
<dbReference type="PANTHER" id="PTHR42709">
    <property type="entry name" value="ALKALINE PHOSPHATASE LIKE PROTEIN"/>
    <property type="match status" value="1"/>
</dbReference>
<keyword evidence="4" id="KW-1185">Reference proteome</keyword>
<dbReference type="Pfam" id="PF09335">
    <property type="entry name" value="VTT_dom"/>
    <property type="match status" value="1"/>
</dbReference>
<evidence type="ECO:0000259" key="2">
    <source>
        <dbReference type="Pfam" id="PF09335"/>
    </source>
</evidence>
<comment type="caution">
    <text evidence="3">The sequence shown here is derived from an EMBL/GenBank/DDBJ whole genome shotgun (WGS) entry which is preliminary data.</text>
</comment>
<sequence length="207" mass="21690">MTTALDPTTPALPTEHRDASAPGRLRRGLVALLARLHRWAESGHAGSAVCTWNALQGSVVPGPSEALFLPLGLADPKRAPHLALMAAIGATAGGLIAYAIGVYAFDSIGMPLVSLLGVSPERWASMEGLFLRRGALLVLLSTMSPLSTKLVCIGGGAFGVPFLPFLGALAVGRAARFAVIGLIVRFAGDRLIARLERKLGRPIERVR</sequence>
<dbReference type="InterPro" id="IPR032816">
    <property type="entry name" value="VTT_dom"/>
</dbReference>
<dbReference type="RefSeq" id="WP_284351164.1">
    <property type="nucleotide sequence ID" value="NZ_BRXS01000005.1"/>
</dbReference>
<name>A0AA37Q5I4_9BACT</name>
<dbReference type="InterPro" id="IPR051311">
    <property type="entry name" value="DedA_domain"/>
</dbReference>
<evidence type="ECO:0000313" key="4">
    <source>
        <dbReference type="Proteomes" id="UP001161325"/>
    </source>
</evidence>